<evidence type="ECO:0000313" key="4">
    <source>
        <dbReference type="Proteomes" id="UP000813461"/>
    </source>
</evidence>
<comment type="caution">
    <text evidence="3">The sequence shown here is derived from an EMBL/GenBank/DDBJ whole genome shotgun (WGS) entry which is preliminary data.</text>
</comment>
<feature type="compositionally biased region" description="Low complexity" evidence="1">
    <location>
        <begin position="207"/>
        <end position="220"/>
    </location>
</feature>
<feature type="compositionally biased region" description="Low complexity" evidence="1">
    <location>
        <begin position="268"/>
        <end position="300"/>
    </location>
</feature>
<accession>A0A8K0QRU0</accession>
<proteinExistence type="predicted"/>
<feature type="compositionally biased region" description="Polar residues" evidence="1">
    <location>
        <begin position="531"/>
        <end position="549"/>
    </location>
</feature>
<organism evidence="3 4">
    <name type="scientific">Paraphoma chrysanthemicola</name>
    <dbReference type="NCBI Taxonomy" id="798071"/>
    <lineage>
        <taxon>Eukaryota</taxon>
        <taxon>Fungi</taxon>
        <taxon>Dikarya</taxon>
        <taxon>Ascomycota</taxon>
        <taxon>Pezizomycotina</taxon>
        <taxon>Dothideomycetes</taxon>
        <taxon>Pleosporomycetidae</taxon>
        <taxon>Pleosporales</taxon>
        <taxon>Pleosporineae</taxon>
        <taxon>Phaeosphaeriaceae</taxon>
        <taxon>Paraphoma</taxon>
    </lineage>
</organism>
<dbReference type="EMBL" id="JAGMVJ010000039">
    <property type="protein sequence ID" value="KAH7066508.1"/>
    <property type="molecule type" value="Genomic_DNA"/>
</dbReference>
<evidence type="ECO:0000313" key="3">
    <source>
        <dbReference type="EMBL" id="KAH7066508.1"/>
    </source>
</evidence>
<feature type="chain" id="PRO_5035454122" evidence="2">
    <location>
        <begin position="19"/>
        <end position="932"/>
    </location>
</feature>
<dbReference type="OrthoDB" id="10581629at2759"/>
<gene>
    <name evidence="3" type="ORF">FB567DRAFT_585602</name>
</gene>
<keyword evidence="4" id="KW-1185">Reference proteome</keyword>
<feature type="region of interest" description="Disordered" evidence="1">
    <location>
        <begin position="123"/>
        <end position="308"/>
    </location>
</feature>
<feature type="compositionally biased region" description="Pro residues" evidence="1">
    <location>
        <begin position="702"/>
        <end position="714"/>
    </location>
</feature>
<feature type="compositionally biased region" description="Polar residues" evidence="1">
    <location>
        <begin position="123"/>
        <end position="134"/>
    </location>
</feature>
<keyword evidence="2" id="KW-0732">Signal</keyword>
<feature type="compositionally biased region" description="Basic and acidic residues" evidence="1">
    <location>
        <begin position="416"/>
        <end position="430"/>
    </location>
</feature>
<feature type="compositionally biased region" description="Polar residues" evidence="1">
    <location>
        <begin position="575"/>
        <end position="584"/>
    </location>
</feature>
<name>A0A8K0QRU0_9PLEO</name>
<feature type="compositionally biased region" description="Low complexity" evidence="1">
    <location>
        <begin position="238"/>
        <end position="248"/>
    </location>
</feature>
<feature type="compositionally biased region" description="Polar residues" evidence="1">
    <location>
        <begin position="486"/>
        <end position="504"/>
    </location>
</feature>
<feature type="compositionally biased region" description="Polar residues" evidence="1">
    <location>
        <begin position="606"/>
        <end position="622"/>
    </location>
</feature>
<dbReference type="AlphaFoldDB" id="A0A8K0QRU0"/>
<protein>
    <submittedName>
        <fullName evidence="3">Uncharacterized protein</fullName>
    </submittedName>
</protein>
<feature type="signal peptide" evidence="2">
    <location>
        <begin position="1"/>
        <end position="18"/>
    </location>
</feature>
<evidence type="ECO:0000256" key="2">
    <source>
        <dbReference type="SAM" id="SignalP"/>
    </source>
</evidence>
<reference evidence="3" key="1">
    <citation type="journal article" date="2021" name="Nat. Commun.">
        <title>Genetic determinants of endophytism in the Arabidopsis root mycobiome.</title>
        <authorList>
            <person name="Mesny F."/>
            <person name="Miyauchi S."/>
            <person name="Thiergart T."/>
            <person name="Pickel B."/>
            <person name="Atanasova L."/>
            <person name="Karlsson M."/>
            <person name="Huettel B."/>
            <person name="Barry K.W."/>
            <person name="Haridas S."/>
            <person name="Chen C."/>
            <person name="Bauer D."/>
            <person name="Andreopoulos W."/>
            <person name="Pangilinan J."/>
            <person name="LaButti K."/>
            <person name="Riley R."/>
            <person name="Lipzen A."/>
            <person name="Clum A."/>
            <person name="Drula E."/>
            <person name="Henrissat B."/>
            <person name="Kohler A."/>
            <person name="Grigoriev I.V."/>
            <person name="Martin F.M."/>
            <person name="Hacquard S."/>
        </authorList>
    </citation>
    <scope>NUCLEOTIDE SEQUENCE</scope>
    <source>
        <strain evidence="3">MPI-SDFR-AT-0120</strain>
    </source>
</reference>
<dbReference type="Proteomes" id="UP000813461">
    <property type="component" value="Unassembled WGS sequence"/>
</dbReference>
<evidence type="ECO:0000256" key="1">
    <source>
        <dbReference type="SAM" id="MobiDB-lite"/>
    </source>
</evidence>
<feature type="region of interest" description="Disordered" evidence="1">
    <location>
        <begin position="414"/>
        <end position="441"/>
    </location>
</feature>
<sequence>MKLETSFLLASLAASAAAAPALNPNAAKRWANSPDGQELHADVVAALRRLARNPSLREGAQAAPGEKRDAQGFEVVTAFPRATQPANTVLARQENRGGSLRGEIAARQTDVVQIVTARQAPVTQINQGDQNPAPVTQVGGGGNDQNPAPVTQVGGGGNGGNPAPVTQLGGNSGPSQAGQGENGQNAQPTQVLQARQRGRGGRGGRNGAATQAGQAGTAQNSQPTQNPAPAAPVAGQNPVPTQAVQNPAPVAPVPQPTQVAQGGNVQNPAAGTQAGQTGIGQAPAAGTQAGQTGGAQAPAPVTQVGQTGNGQIAQPTQIVKARQVPGDSIGFDLHGRQTQPTQAAYLPGDSIVVRQNAPIIEIDQGEVKANSQPLQIAARQNSGGTIIEFITERQNAPQTEIVQGIPQPTQIVQARQNEDGQSRGENRQAEEVGQNDQNRQADNRIIQQGRRYAAPQASEVIDFRPQATQVVQARQNEDFAGAPEDNSPSNPQGPSLPPTDQGNRNEGGGDFAGQKKRYAAPQASEVFDFRPQSTQVVQARQNGQNQNNEDFAGAPEDNSPSNPQGPAIPDLPPTGQGNRNSQGGNFAGQRKRYAAPQSAGFDLPPQATQVVQARQNSQSQGNGDFAGAPEDNTPNDPLPELPPNEEGNRNSQGGDFASPGKRYASPQDLPPLSSFGDDRLVTRQQGQAGQDAGPSDGGLQPPALPPIPTGPLPPIDENSAGVVVISARQQGRAGEEQNSNDGPSLPPARNPISTGPDAPVDNDSNGQGVVITARQQGGAGEGDSNSAPLLPPARNPISTGPGAPIDNDSNGQGVVISARQDEPAAAPDAPPPPTRPLNSRQSGLVEPDTDADAQNPNPRVPSEPIARDNGGGAVIDARQTEFVEPDLGPTTPGGPSGPNGDGAVIVVARQIVALPDDPNAPEDPIPVDNLDA</sequence>
<feature type="compositionally biased region" description="Low complexity" evidence="1">
    <location>
        <begin position="176"/>
        <end position="187"/>
    </location>
</feature>
<feature type="region of interest" description="Disordered" evidence="1">
    <location>
        <begin position="479"/>
        <end position="876"/>
    </location>
</feature>